<dbReference type="GO" id="GO:0006352">
    <property type="term" value="P:DNA-templated transcription initiation"/>
    <property type="evidence" value="ECO:0007669"/>
    <property type="project" value="InterPro"/>
</dbReference>
<organism evidence="2 3">
    <name type="scientific">Anaerosacchariphilus polymeriproducens</name>
    <dbReference type="NCBI Taxonomy" id="1812858"/>
    <lineage>
        <taxon>Bacteria</taxon>
        <taxon>Bacillati</taxon>
        <taxon>Bacillota</taxon>
        <taxon>Clostridia</taxon>
        <taxon>Lachnospirales</taxon>
        <taxon>Lachnospiraceae</taxon>
        <taxon>Anaerosacchariphilus</taxon>
    </lineage>
</organism>
<dbReference type="SUPFAM" id="SSF88659">
    <property type="entry name" value="Sigma3 and sigma4 domains of RNA polymerase sigma factors"/>
    <property type="match status" value="1"/>
</dbReference>
<evidence type="ECO:0000313" key="2">
    <source>
        <dbReference type="EMBL" id="RDU23232.1"/>
    </source>
</evidence>
<gene>
    <name evidence="2" type="ORF">DWV06_10670</name>
</gene>
<dbReference type="Pfam" id="PF04545">
    <property type="entry name" value="Sigma70_r4"/>
    <property type="match status" value="1"/>
</dbReference>
<reference evidence="2 3" key="1">
    <citation type="submission" date="2018-07" db="EMBL/GenBank/DDBJ databases">
        <title>Anaerosacharophilus polymeroproducens gen. nov. sp. nov., an anaerobic bacterium isolated from salt field.</title>
        <authorList>
            <person name="Kim W."/>
            <person name="Yang S.-H."/>
            <person name="Oh J."/>
            <person name="Lee J.-H."/>
            <person name="Kwon K.K."/>
        </authorList>
    </citation>
    <scope>NUCLEOTIDE SEQUENCE [LARGE SCALE GENOMIC DNA]</scope>
    <source>
        <strain evidence="2 3">MCWD5</strain>
    </source>
</reference>
<dbReference type="EMBL" id="QRCT01000032">
    <property type="protein sequence ID" value="RDU23232.1"/>
    <property type="molecule type" value="Genomic_DNA"/>
</dbReference>
<accession>A0A371AUL4</accession>
<sequence>MQCKECGENYAEEMFPVCPYCLTPSNKNELYTQMESDKSETEVCENDITDVDNDEILVSDSKDNEEELVEESKSEITSATEKDLEVINIPSFSMRTKNVLRRNGIFKLSELKSFLNKKEVKDIHGLSVFVEKEITDVHLLTEVVADEDKERIQEETRVSSVYSANKYKLFVEYCKKNGITYMSDFAGFDFMSLMHVQRIGTGKIEDIIKVFDSYCAGELVEENISDYENVQSTTLYGYINEQLLDLNLDFLVGLGIKSKQIKELSSRGFMRISDLQNISVNTLQQIVGIRNIEKFRGIEDLLKKSLIEIFEGILCEYEKEDDLIIDVKKEEGFTLQELGDEYGVTRERIRQKISKFNLKIDPFMNPIVEFFMNPKNYVSTQELLDIYDNDNFDKVLIHWCKNCKSLEYLSFADVFVWKLDEEKSTYDKILDLAIDFIGDGINLYDNLEELETLMQTSNFTYVDGGAFLNLAQEKGYRVYGDFIVKGRQSYGYLCAKIVANKFPDGIKLYGSADLKILRKLALEEYGDLGIPDNDRAFSTRLTDYLVLSGRGTVTAEANIHIAINVLDDIKDYIDGTQEGEVYYAELYTRFEGMLRMMSNIDNYNFLHGVLKLYFSNDYDFSNRDYLKKHGDGYVSGKLSIKVKNCIEAAGVPLHRNEIKKKVLGLTDIVLFSAIASEQELFQWDYNYYYSTALMQIDESDIEYLMQQTDTIMDKNEGYCSDNMLLDEVKRFRRNFLIKNRIESSNNLYYLCQKLLSDRYDFRRPHITRKGLMEEISVRNVALHLLGSPILLSFKTYQDMAEHLKWSPVTTGMVFGEIEKEYIRITDDSYLKTEEFKIDNTSVKEIENVLINNMSNDYISLINFDLWEMLPDIKYEWNIYLLRSIIDKFISELRIIEIRAKDRRYERGIVVKREMELSDYADLVAYFMRKMGYSDLSENNMLTLLVMNNLTYKMIPKDLFLSDKIIYQNEHFMLA</sequence>
<dbReference type="InterPro" id="IPR007630">
    <property type="entry name" value="RNA_pol_sigma70_r4"/>
</dbReference>
<name>A0A371AUL4_9FIRM</name>
<evidence type="ECO:0000313" key="3">
    <source>
        <dbReference type="Proteomes" id="UP000255036"/>
    </source>
</evidence>
<dbReference type="RefSeq" id="WP_115482176.1">
    <property type="nucleotide sequence ID" value="NZ_QRCT01000032.1"/>
</dbReference>
<protein>
    <recommendedName>
        <fullName evidence="1">RNA polymerase sigma-70 region 4 domain-containing protein</fullName>
    </recommendedName>
</protein>
<dbReference type="AlphaFoldDB" id="A0A371AUL4"/>
<dbReference type="InterPro" id="IPR013324">
    <property type="entry name" value="RNA_pol_sigma_r3/r4-like"/>
</dbReference>
<comment type="caution">
    <text evidence="2">The sequence shown here is derived from an EMBL/GenBank/DDBJ whole genome shotgun (WGS) entry which is preliminary data.</text>
</comment>
<feature type="domain" description="RNA polymerase sigma-70 region 4" evidence="1">
    <location>
        <begin position="320"/>
        <end position="355"/>
    </location>
</feature>
<dbReference type="OrthoDB" id="1791683at2"/>
<evidence type="ECO:0000259" key="1">
    <source>
        <dbReference type="Pfam" id="PF04545"/>
    </source>
</evidence>
<dbReference type="GO" id="GO:0003700">
    <property type="term" value="F:DNA-binding transcription factor activity"/>
    <property type="evidence" value="ECO:0007669"/>
    <property type="project" value="InterPro"/>
</dbReference>
<dbReference type="Proteomes" id="UP000255036">
    <property type="component" value="Unassembled WGS sequence"/>
</dbReference>
<dbReference type="InterPro" id="IPR036388">
    <property type="entry name" value="WH-like_DNA-bd_sf"/>
</dbReference>
<dbReference type="Gene3D" id="1.10.10.10">
    <property type="entry name" value="Winged helix-like DNA-binding domain superfamily/Winged helix DNA-binding domain"/>
    <property type="match status" value="1"/>
</dbReference>
<proteinExistence type="predicted"/>
<keyword evidence="3" id="KW-1185">Reference proteome</keyword>